<proteinExistence type="predicted"/>
<evidence type="ECO:0000313" key="3">
    <source>
        <dbReference type="Proteomes" id="UP000244722"/>
    </source>
</evidence>
<evidence type="ECO:0000256" key="1">
    <source>
        <dbReference type="SAM" id="MobiDB-lite"/>
    </source>
</evidence>
<feature type="compositionally biased region" description="Basic residues" evidence="1">
    <location>
        <begin position="475"/>
        <end position="488"/>
    </location>
</feature>
<dbReference type="STRING" id="42251.A0A2T6ZGH6"/>
<name>A0A2T6ZGH6_TUBBO</name>
<dbReference type="EMBL" id="NESQ01000289">
    <property type="protein sequence ID" value="PUU74598.1"/>
    <property type="molecule type" value="Genomic_DNA"/>
</dbReference>
<reference evidence="2 3" key="1">
    <citation type="submission" date="2017-04" db="EMBL/GenBank/DDBJ databases">
        <title>Draft genome sequence of Tuber borchii Vittad., a whitish edible truffle.</title>
        <authorList>
            <consortium name="DOE Joint Genome Institute"/>
            <person name="Murat C."/>
            <person name="Kuo A."/>
            <person name="Barry K.W."/>
            <person name="Clum A."/>
            <person name="Dockter R.B."/>
            <person name="Fauchery L."/>
            <person name="Iotti M."/>
            <person name="Kohler A."/>
            <person name="Labutti K."/>
            <person name="Lindquist E.A."/>
            <person name="Lipzen A."/>
            <person name="Ohm R.A."/>
            <person name="Wang M."/>
            <person name="Grigoriev I.V."/>
            <person name="Zambonelli A."/>
            <person name="Martin F.M."/>
        </authorList>
    </citation>
    <scope>NUCLEOTIDE SEQUENCE [LARGE SCALE GENOMIC DNA]</scope>
    <source>
        <strain evidence="2 3">Tbo3840</strain>
    </source>
</reference>
<dbReference type="OrthoDB" id="5395390at2759"/>
<feature type="region of interest" description="Disordered" evidence="1">
    <location>
        <begin position="462"/>
        <end position="511"/>
    </location>
</feature>
<feature type="region of interest" description="Disordered" evidence="1">
    <location>
        <begin position="1"/>
        <end position="39"/>
    </location>
</feature>
<organism evidence="2 3">
    <name type="scientific">Tuber borchii</name>
    <name type="common">White truffle</name>
    <dbReference type="NCBI Taxonomy" id="42251"/>
    <lineage>
        <taxon>Eukaryota</taxon>
        <taxon>Fungi</taxon>
        <taxon>Dikarya</taxon>
        <taxon>Ascomycota</taxon>
        <taxon>Pezizomycotina</taxon>
        <taxon>Pezizomycetes</taxon>
        <taxon>Pezizales</taxon>
        <taxon>Tuberaceae</taxon>
        <taxon>Tuber</taxon>
    </lineage>
</organism>
<dbReference type="SUPFAM" id="SSF52047">
    <property type="entry name" value="RNI-like"/>
    <property type="match status" value="1"/>
</dbReference>
<dbReference type="Proteomes" id="UP000244722">
    <property type="component" value="Unassembled WGS sequence"/>
</dbReference>
<protein>
    <submittedName>
        <fullName evidence="2">Uncharacterized protein</fullName>
    </submittedName>
</protein>
<accession>A0A2T6ZGH6</accession>
<dbReference type="InterPro" id="IPR032675">
    <property type="entry name" value="LRR_dom_sf"/>
</dbReference>
<sequence>MPKAPSTRRNLTTNQPRRKAPTSSKPPPRRKKGTIYNPDRHSLASLPYHILTTILHYAASTPDSPFPDTAFLLKTLTLCRTLYEPTLAALYHTPPTNTLPCAHRLLRALRERAHVRPLVKTLIVDIEPLLVTRAAPWGAWDICEFLSLASGVREVDIRPARVSGTRVLVTERDWRYPGELWNVLDKAGVLLHEWTWRAEFMEEIDLDEFKRVHSLRPFLGLRRVGLDGIESNDEGATAGDLSKEEGCAGVLALLGTLREVTFEDCSIVNEHLFPELITKAPGARLTKLSFTNCHRLTSSEDSLPSLLQSPLCNTTLTSLTITNSPSCNLSFTLSLPPTLQTLSYTASPIPSHSLPILPTSPTPAQWPQDLTSLTLNQVKFTSPTACSALLSSLISAAPRLSAMHDIAIWCILSMDWRARGTFRETWEPRIRSAFQRCWTGSGGGEVRFDNSRPADRIFSERDFFEPESAAGGGGRGRRRTRAGGRGGRRSGGVGILGVRRANESDDEDYTE</sequence>
<dbReference type="AlphaFoldDB" id="A0A2T6ZGH6"/>
<gene>
    <name evidence="2" type="ORF">B9Z19DRAFT_1092431</name>
</gene>
<dbReference type="Gene3D" id="3.80.10.10">
    <property type="entry name" value="Ribonuclease Inhibitor"/>
    <property type="match status" value="1"/>
</dbReference>
<evidence type="ECO:0000313" key="2">
    <source>
        <dbReference type="EMBL" id="PUU74598.1"/>
    </source>
</evidence>
<keyword evidence="3" id="KW-1185">Reference proteome</keyword>
<comment type="caution">
    <text evidence="2">The sequence shown here is derived from an EMBL/GenBank/DDBJ whole genome shotgun (WGS) entry which is preliminary data.</text>
</comment>